<evidence type="ECO:0000259" key="4">
    <source>
        <dbReference type="Pfam" id="PF13458"/>
    </source>
</evidence>
<reference evidence="5 6" key="1">
    <citation type="submission" date="2018-03" db="EMBL/GenBank/DDBJ databases">
        <title>Genomic Encyclopedia of Type Strains, Phase III (KMG-III): the genomes of soil and plant-associated and newly described type strains.</title>
        <authorList>
            <person name="Whitman W."/>
        </authorList>
    </citation>
    <scope>NUCLEOTIDE SEQUENCE [LARGE SCALE GENOMIC DNA]</scope>
    <source>
        <strain evidence="5 6">MWH-P2sevCIIIb</strain>
    </source>
</reference>
<accession>A0A2T0XE30</accession>
<feature type="signal peptide" evidence="3">
    <location>
        <begin position="1"/>
        <end position="26"/>
    </location>
</feature>
<dbReference type="InterPro" id="IPR028081">
    <property type="entry name" value="Leu-bd"/>
</dbReference>
<dbReference type="PANTHER" id="PTHR47235">
    <property type="entry name" value="BLR6548 PROTEIN"/>
    <property type="match status" value="1"/>
</dbReference>
<proteinExistence type="inferred from homology"/>
<dbReference type="RefSeq" id="WP_259673574.1">
    <property type="nucleotide sequence ID" value="NZ_PVTV01000015.1"/>
</dbReference>
<feature type="chain" id="PRO_5015629513" evidence="3">
    <location>
        <begin position="27"/>
        <end position="402"/>
    </location>
</feature>
<organism evidence="5 6">
    <name type="scientific">Jezberella montanilacus</name>
    <dbReference type="NCBI Taxonomy" id="323426"/>
    <lineage>
        <taxon>Bacteria</taxon>
        <taxon>Pseudomonadati</taxon>
        <taxon>Pseudomonadota</taxon>
        <taxon>Betaproteobacteria</taxon>
        <taxon>Burkholderiales</taxon>
        <taxon>Alcaligenaceae</taxon>
        <taxon>Jezberella</taxon>
    </lineage>
</organism>
<gene>
    <name evidence="5" type="ORF">BCM14_2348</name>
</gene>
<keyword evidence="6" id="KW-1185">Reference proteome</keyword>
<evidence type="ECO:0000256" key="2">
    <source>
        <dbReference type="ARBA" id="ARBA00022729"/>
    </source>
</evidence>
<evidence type="ECO:0000313" key="6">
    <source>
        <dbReference type="Proteomes" id="UP000238308"/>
    </source>
</evidence>
<evidence type="ECO:0000313" key="5">
    <source>
        <dbReference type="EMBL" id="PRY97208.1"/>
    </source>
</evidence>
<dbReference type="Proteomes" id="UP000238308">
    <property type="component" value="Unassembled WGS sequence"/>
</dbReference>
<dbReference type="Pfam" id="PF13458">
    <property type="entry name" value="Peripla_BP_6"/>
    <property type="match status" value="1"/>
</dbReference>
<feature type="domain" description="Leucine-binding protein" evidence="4">
    <location>
        <begin position="37"/>
        <end position="389"/>
    </location>
</feature>
<comment type="similarity">
    <text evidence="1">Belongs to the leucine-binding protein family.</text>
</comment>
<comment type="caution">
    <text evidence="5">The sequence shown here is derived from an EMBL/GenBank/DDBJ whole genome shotgun (WGS) entry which is preliminary data.</text>
</comment>
<dbReference type="PANTHER" id="PTHR47235:SF1">
    <property type="entry name" value="BLR6548 PROTEIN"/>
    <property type="match status" value="1"/>
</dbReference>
<evidence type="ECO:0000256" key="1">
    <source>
        <dbReference type="ARBA" id="ARBA00010062"/>
    </source>
</evidence>
<protein>
    <submittedName>
        <fullName evidence="5">Amino acid/amide ABC transporter substrate-binding protein (HAAT family)</fullName>
    </submittedName>
</protein>
<dbReference type="AlphaFoldDB" id="A0A2T0XE30"/>
<dbReference type="EMBL" id="PVTV01000015">
    <property type="protein sequence ID" value="PRY97208.1"/>
    <property type="molecule type" value="Genomic_DNA"/>
</dbReference>
<dbReference type="CDD" id="cd06343">
    <property type="entry name" value="PBP1_ABC_ligand_binding-like"/>
    <property type="match status" value="1"/>
</dbReference>
<keyword evidence="2 3" id="KW-0732">Signal</keyword>
<sequence length="402" mass="44408">MTLRLKSLSSIALTAALALGGSLAMGQPYDPGATDKEIKIGNIEPYSGPASAYASYGKAQAAWFNKINDEGGINGRKINFISLDDGYSPPKTLEQARKLVEQDKVLFLFATLGTPTNSAIQKYMNQKKVPQLFVQTGASKWGDPKNFPWTMGWQTNYFSEGKVFAQAILDNQPNAKIAVIYQNDDFGKDYLAGLEAGLGDKKSMIIARETYEVTDPTVDSQIVKLKSTGADVLMNLSTPKFAAQIIKKVAELGWKPVHYLCQVSSSPGATLVPAGLENSVGLITTGFFKDPSDPQWKEDKAMLEYHAWFKKYLPNADPLDTYYLQGMLNAQTMEYVLRQAGNNLTRENIMKQAASIKDLQLPLLLPGINVQTGPEDFYPIERLQLAKFNGKEWVLYGKIYGN</sequence>
<dbReference type="SUPFAM" id="SSF53822">
    <property type="entry name" value="Periplasmic binding protein-like I"/>
    <property type="match status" value="1"/>
</dbReference>
<evidence type="ECO:0000256" key="3">
    <source>
        <dbReference type="SAM" id="SignalP"/>
    </source>
</evidence>
<dbReference type="InterPro" id="IPR028082">
    <property type="entry name" value="Peripla_BP_I"/>
</dbReference>
<name>A0A2T0XE30_9BURK</name>
<dbReference type="Gene3D" id="3.40.50.2300">
    <property type="match status" value="2"/>
</dbReference>